<reference evidence="2" key="1">
    <citation type="submission" date="2023-02" db="EMBL/GenBank/DDBJ databases">
        <authorList>
            <person name="Palmer J.M."/>
        </authorList>
    </citation>
    <scope>NUCLEOTIDE SEQUENCE</scope>
    <source>
        <strain evidence="2">FW57</strain>
    </source>
</reference>
<dbReference type="AlphaFoldDB" id="A0AAD4I5C5"/>
<comment type="caution">
    <text evidence="2">The sequence shown here is derived from an EMBL/GenBank/DDBJ whole genome shotgun (WGS) entry which is preliminary data.</text>
</comment>
<evidence type="ECO:0000313" key="3">
    <source>
        <dbReference type="Proteomes" id="UP001197093"/>
    </source>
</evidence>
<feature type="compositionally biased region" description="Low complexity" evidence="1">
    <location>
        <begin position="88"/>
        <end position="99"/>
    </location>
</feature>
<sequence length="99" mass="10042">MSAPRSETKTSAATAVTVTARNAQSQLQQKSQVSGAHTAGSSGGFQPKKLTRAAPIAKQEGDSPAMIARRINEGKTNIASSKSSLPKATGGATTTATKD</sequence>
<accession>A0AAD4I5C5</accession>
<evidence type="ECO:0000256" key="1">
    <source>
        <dbReference type="SAM" id="MobiDB-lite"/>
    </source>
</evidence>
<protein>
    <submittedName>
        <fullName evidence="2">Uncharacterized protein</fullName>
    </submittedName>
</protein>
<name>A0AAD4I5C5_9PEZI</name>
<feature type="compositionally biased region" description="Low complexity" evidence="1">
    <location>
        <begin position="9"/>
        <end position="23"/>
    </location>
</feature>
<gene>
    <name evidence="2" type="ORF">NEMBOFW57_004153</name>
</gene>
<evidence type="ECO:0000313" key="2">
    <source>
        <dbReference type="EMBL" id="KAG7294090.1"/>
    </source>
</evidence>
<feature type="compositionally biased region" description="Polar residues" evidence="1">
    <location>
        <begin position="24"/>
        <end position="35"/>
    </location>
</feature>
<keyword evidence="3" id="KW-1185">Reference proteome</keyword>
<feature type="compositionally biased region" description="Polar residues" evidence="1">
    <location>
        <begin position="74"/>
        <end position="86"/>
    </location>
</feature>
<dbReference type="EMBL" id="JAHCVI010000001">
    <property type="protein sequence ID" value="KAG7294090.1"/>
    <property type="molecule type" value="Genomic_DNA"/>
</dbReference>
<feature type="region of interest" description="Disordered" evidence="1">
    <location>
        <begin position="1"/>
        <end position="99"/>
    </location>
</feature>
<dbReference type="Proteomes" id="UP001197093">
    <property type="component" value="Unassembled WGS sequence"/>
</dbReference>
<organism evidence="2 3">
    <name type="scientific">Staphylotrichum longicolle</name>
    <dbReference type="NCBI Taxonomy" id="669026"/>
    <lineage>
        <taxon>Eukaryota</taxon>
        <taxon>Fungi</taxon>
        <taxon>Dikarya</taxon>
        <taxon>Ascomycota</taxon>
        <taxon>Pezizomycotina</taxon>
        <taxon>Sordariomycetes</taxon>
        <taxon>Sordariomycetidae</taxon>
        <taxon>Sordariales</taxon>
        <taxon>Chaetomiaceae</taxon>
        <taxon>Staphylotrichum</taxon>
    </lineage>
</organism>
<proteinExistence type="predicted"/>